<proteinExistence type="inferred from homology"/>
<evidence type="ECO:0000313" key="7">
    <source>
        <dbReference type="Proteomes" id="UP000005709"/>
    </source>
</evidence>
<evidence type="ECO:0000256" key="2">
    <source>
        <dbReference type="ARBA" id="ARBA00022670"/>
    </source>
</evidence>
<organism evidence="6 7">
    <name type="scientific">Campylobacter gracilis RM3268</name>
    <dbReference type="NCBI Taxonomy" id="553220"/>
    <lineage>
        <taxon>Bacteria</taxon>
        <taxon>Pseudomonadati</taxon>
        <taxon>Campylobacterota</taxon>
        <taxon>Epsilonproteobacteria</taxon>
        <taxon>Campylobacterales</taxon>
        <taxon>Campylobacteraceae</taxon>
        <taxon>Campylobacter</taxon>
    </lineage>
</organism>
<dbReference type="PANTHER" id="PTHR20842:SF0">
    <property type="entry name" value="ALPHA-ASPARTYL DIPEPTIDASE"/>
    <property type="match status" value="1"/>
</dbReference>
<dbReference type="SUPFAM" id="SSF52317">
    <property type="entry name" value="Class I glutamine amidotransferase-like"/>
    <property type="match status" value="1"/>
</dbReference>
<dbReference type="MEROPS" id="S51.001"/>
<keyword evidence="3 6" id="KW-0378">Hydrolase</keyword>
<keyword evidence="7" id="KW-1185">Reference proteome</keyword>
<dbReference type="GO" id="GO:0006508">
    <property type="term" value="P:proteolysis"/>
    <property type="evidence" value="ECO:0007669"/>
    <property type="project" value="UniProtKB-KW"/>
</dbReference>
<comment type="similarity">
    <text evidence="1">Belongs to the peptidase S51 family.</text>
</comment>
<name>C8PK63_9BACT</name>
<keyword evidence="6" id="KW-0224">Dipeptidase</keyword>
<dbReference type="InterPro" id="IPR029062">
    <property type="entry name" value="Class_I_gatase-like"/>
</dbReference>
<dbReference type="PANTHER" id="PTHR20842">
    <property type="entry name" value="PROTEASE S51 ALPHA-ASPARTYL DIPEPTIDASE"/>
    <property type="match status" value="1"/>
</dbReference>
<reference evidence="6 7" key="1">
    <citation type="submission" date="2009-07" db="EMBL/GenBank/DDBJ databases">
        <authorList>
            <person name="Madupu R."/>
            <person name="Sebastian Y."/>
            <person name="Durkin A.S."/>
            <person name="Torralba M."/>
            <person name="Methe B."/>
            <person name="Sutton G.G."/>
            <person name="Strausberg R.L."/>
            <person name="Nelson K.E."/>
        </authorList>
    </citation>
    <scope>NUCLEOTIDE SEQUENCE [LARGE SCALE GENOMIC DNA]</scope>
    <source>
        <strain evidence="6 7">RM3268</strain>
    </source>
</reference>
<sequence length="242" mass="26569">MQNQRRNLLKVAALAAGAAMLSTSELAASEKAFKLSKRDHSKQRALLLSSSGYKDTKYLSHAVSWIGKFAKENNLAGKKIVFIPYASLRRSYDEYEKRVKEALASLNLNIVGVHHAKNAAKEVASADCIFVGGGNTFKLVHDMYENELIALISKMVEDGTPYIGWSAGSNVAGATMMTTNDMPIIEPESFNTFNISPHQINPHFISGKPAGHNGESREERLEEFLIANQKSTVYAMPEGTAF</sequence>
<dbReference type="EC" id="3.4.13.21" evidence="6"/>
<dbReference type="eggNOG" id="COG3340">
    <property type="taxonomic scope" value="Bacteria"/>
</dbReference>
<evidence type="ECO:0000256" key="4">
    <source>
        <dbReference type="ARBA" id="ARBA00022825"/>
    </source>
</evidence>
<dbReference type="EMBL" id="ACYG01000028">
    <property type="protein sequence ID" value="EEV16757.1"/>
    <property type="molecule type" value="Genomic_DNA"/>
</dbReference>
<protein>
    <submittedName>
        <fullName evidence="6">Dipeptidase E</fullName>
        <ecNumber evidence="6">3.4.13.21</ecNumber>
    </submittedName>
</protein>
<dbReference type="GO" id="GO:0016805">
    <property type="term" value="F:dipeptidase activity"/>
    <property type="evidence" value="ECO:0007669"/>
    <property type="project" value="UniProtKB-KW"/>
</dbReference>
<keyword evidence="4" id="KW-0720">Serine protease</keyword>
<dbReference type="Pfam" id="PF03575">
    <property type="entry name" value="Peptidase_S51"/>
    <property type="match status" value="1"/>
</dbReference>
<dbReference type="RefSeq" id="WP_005872586.1">
    <property type="nucleotide sequence ID" value="NZ_ACYG01000028.1"/>
</dbReference>
<accession>C8PK63</accession>
<dbReference type="InterPro" id="IPR005320">
    <property type="entry name" value="Peptidase_S51"/>
</dbReference>
<keyword evidence="5" id="KW-0732">Signal</keyword>
<comment type="caution">
    <text evidence="6">The sequence shown here is derived from an EMBL/GenBank/DDBJ whole genome shotgun (WGS) entry which is preliminary data.</text>
</comment>
<dbReference type="InterPro" id="IPR006311">
    <property type="entry name" value="TAT_signal"/>
</dbReference>
<dbReference type="GO" id="GO:0008236">
    <property type="term" value="F:serine-type peptidase activity"/>
    <property type="evidence" value="ECO:0007669"/>
    <property type="project" value="UniProtKB-KW"/>
</dbReference>
<evidence type="ECO:0000256" key="3">
    <source>
        <dbReference type="ARBA" id="ARBA00022801"/>
    </source>
</evidence>
<evidence type="ECO:0000256" key="1">
    <source>
        <dbReference type="ARBA" id="ARBA00006534"/>
    </source>
</evidence>
<keyword evidence="2" id="KW-0645">Protease</keyword>
<dbReference type="CDD" id="cd03146">
    <property type="entry name" value="GAT1_Peptidase_E"/>
    <property type="match status" value="1"/>
</dbReference>
<dbReference type="Proteomes" id="UP000005709">
    <property type="component" value="Unassembled WGS sequence"/>
</dbReference>
<gene>
    <name evidence="6" type="ORF">CAMGR0001_1768</name>
</gene>
<evidence type="ECO:0000313" key="6">
    <source>
        <dbReference type="EMBL" id="EEV16757.1"/>
    </source>
</evidence>
<feature type="chain" id="PRO_5002989265" evidence="5">
    <location>
        <begin position="28"/>
        <end position="242"/>
    </location>
</feature>
<dbReference type="NCBIfam" id="NF003642">
    <property type="entry name" value="PRK05282.1"/>
    <property type="match status" value="1"/>
</dbReference>
<dbReference type="Gene3D" id="3.40.50.880">
    <property type="match status" value="1"/>
</dbReference>
<dbReference type="PROSITE" id="PS51318">
    <property type="entry name" value="TAT"/>
    <property type="match status" value="1"/>
</dbReference>
<dbReference type="AlphaFoldDB" id="C8PK63"/>
<evidence type="ECO:0000256" key="5">
    <source>
        <dbReference type="SAM" id="SignalP"/>
    </source>
</evidence>
<feature type="signal peptide" evidence="5">
    <location>
        <begin position="1"/>
        <end position="27"/>
    </location>
</feature>